<proteinExistence type="inferred from homology"/>
<dbReference type="CTD" id="36377043"/>
<dbReference type="InterPro" id="IPR009828">
    <property type="entry name" value="CYRIA/CYRIB_Rac1-bd"/>
</dbReference>
<dbReference type="STRING" id="34506.A0A090L966"/>
<name>A0A090L966_STRRB</name>
<sequence>MKLENITKEDAILNVHMLNDLLINSNIPSIEGSSLPINCMINFDTKFEDKNAFIIVQSKFIEEASRYGELNNLLDDGFKYARMLYTWRCCTRAIPMAKSNDQINRNEMNKKIIEVLKPEVEKLYNFLDFINKGVSQFLEEVKRLSIGGKINDFISEGYLIMLGNILNMFIILDELKNMKSSIKNDFSTFKRAIQFLESDSNSLHQMQELSMFLAIQNKIKDDLRSQLQLINGYEELLCDIINNCVYLFENQMYLTPNEKHMLVNVISFSLYLIDSPNIILNKLECKKRIPINSIDKIFKSLTVVPLFGDMHIEPFSFIKKSINYDPSKWPLSNKEVGKIQVDITERVKIIRQQHDKYLAYFMTIKIEMDLIDKTFQNTNNKNQEITQLILSGIQLLSSWSSDVIETVSWKLLHPTNNEKNEECPGDAEEYERATKYNYNFEEKNALIEIIGMIKGLQKILLKDIKQFMGAINYYLYTELQNFVQVTLKEPLIKATKGKKDIIKRIILAIIETCADYNSNQSNQIGEQLIEKSKVKGKKKLINLENTNCIDNLSFSKKNVPPSTTQLYLTRTMLESLISERCGGEKKCLRKDIDHKHIDKMADFLKKSFYWRYLLNIEKYLFECCDLSQLWFREFYLEMTMGKRIQFPIEMSFPWILIDHILSNLDQYYLIQYILYQFDLYNDAAYFSLTKFKTKFLYDELESEVNLCFDQFIFKLSNGVFTHYKQVASSYLLDKKFKTKCKNMGIVIRSPEASRFGIILAQKNVQILGRYVNINKLVSQRINIAIYHSLDVAILNFESEPLIGIVKLEHLIDVNRICHELLKKHLPTLTDFNDILMEVNEYVTNNIGRIGLHIFYELNYDIFPNYCYNTTTRRFIKGSINFKKVPERIKSTTCDYQYEFGNKIFNAAIENISKMYSNFIGNFHLQIIVRLLDYQEIAIILKEFISIINLLLSGKLKEHINEVMLYIPKTCKLPLSNYGSSAVMEYYIHHTKDIHNYKEFYNGFSQQLRIFGNIFIFIDLLEEALSQEEVLDLYHTNTFTYDILRSNVTKNIEKDLQEFEKQYKSLNFINIVNLYGTEEQILAARESEILTNEKFSMGFNILEYFIKYVKDIVIYDTLFTGNYPTNGVMNVDECNEFYRLWSVVQFTICSNFPKQSNKVNEKKNNKNVDKLELMPFELIFGDGIHWGACILIYVLDQEHRFNVLDFSYHLEKIYKGEYKNKESKNINLKKIISRIHNVEQLNNQIFTFLRKLIDFKNCDRDIKEYPTPQYHNY</sequence>
<dbReference type="PANTHER" id="PTHR12195">
    <property type="entry name" value="CYTOPLASMIC FMR1-INTERACTING PROTEIN-RELATED"/>
    <property type="match status" value="1"/>
</dbReference>
<dbReference type="OrthoDB" id="10265867at2759"/>
<dbReference type="Pfam" id="PF05994">
    <property type="entry name" value="FragX_IP"/>
    <property type="match status" value="1"/>
</dbReference>
<evidence type="ECO:0000256" key="2">
    <source>
        <dbReference type="PIRNR" id="PIRNR008153"/>
    </source>
</evidence>
<gene>
    <name evidence="4 6 7" type="ORF">SRAE_1000293100</name>
</gene>
<dbReference type="OMA" id="DQPNRVE"/>
<dbReference type="EMBL" id="LN609528">
    <property type="protein sequence ID" value="CEF64678.1"/>
    <property type="molecule type" value="Genomic_DNA"/>
</dbReference>
<dbReference type="GO" id="GO:0030833">
    <property type="term" value="P:regulation of actin filament polymerization"/>
    <property type="evidence" value="ECO:0007669"/>
    <property type="project" value="InterPro"/>
</dbReference>
<dbReference type="WormBase" id="SRAE_1000293100">
    <property type="protein sequence ID" value="SRP11335"/>
    <property type="gene ID" value="WBGene00259548"/>
</dbReference>
<dbReference type="AlphaFoldDB" id="A0A090L966"/>
<comment type="similarity">
    <text evidence="1 2">Belongs to the CYFIP family.</text>
</comment>
<evidence type="ECO:0000313" key="6">
    <source>
        <dbReference type="WBParaSite" id="SRAE_1000293100.1"/>
    </source>
</evidence>
<organism evidence="4">
    <name type="scientific">Strongyloides ratti</name>
    <name type="common">Parasitic roundworm</name>
    <dbReference type="NCBI Taxonomy" id="34506"/>
    <lineage>
        <taxon>Eukaryota</taxon>
        <taxon>Metazoa</taxon>
        <taxon>Ecdysozoa</taxon>
        <taxon>Nematoda</taxon>
        <taxon>Chromadorea</taxon>
        <taxon>Rhabditida</taxon>
        <taxon>Tylenchina</taxon>
        <taxon>Panagrolaimomorpha</taxon>
        <taxon>Strongyloidoidea</taxon>
        <taxon>Strongyloididae</taxon>
        <taxon>Strongyloides</taxon>
    </lineage>
</organism>
<dbReference type="GeneID" id="36377043"/>
<evidence type="ECO:0000313" key="5">
    <source>
        <dbReference type="Proteomes" id="UP000035682"/>
    </source>
</evidence>
<dbReference type="WBParaSite" id="SRAE_1000293100.1">
    <property type="protein sequence ID" value="SRAE_1000293100.1"/>
    <property type="gene ID" value="WBGene00259548"/>
</dbReference>
<dbReference type="RefSeq" id="XP_024503879.1">
    <property type="nucleotide sequence ID" value="XM_024650065.1"/>
</dbReference>
<keyword evidence="5" id="KW-1185">Reference proteome</keyword>
<dbReference type="Pfam" id="PF07159">
    <property type="entry name" value="CYRIA-B_Rac1-bd"/>
    <property type="match status" value="1"/>
</dbReference>
<dbReference type="PIRSF" id="PIRSF008153">
    <property type="entry name" value="FMR1_interacting"/>
    <property type="match status" value="1"/>
</dbReference>
<evidence type="ECO:0000259" key="3">
    <source>
        <dbReference type="Pfam" id="PF07159"/>
    </source>
</evidence>
<reference evidence="4 5" key="1">
    <citation type="submission" date="2014-09" db="EMBL/GenBank/DDBJ databases">
        <authorList>
            <person name="Martin A.A."/>
        </authorList>
    </citation>
    <scope>NUCLEOTIDE SEQUENCE</scope>
    <source>
        <strain evidence="5">ED321</strain>
        <strain evidence="4">ED321 Heterogonic</strain>
    </source>
</reference>
<dbReference type="GO" id="GO:0005737">
    <property type="term" value="C:cytoplasm"/>
    <property type="evidence" value="ECO:0007669"/>
    <property type="project" value="UniProtKB-UniRule"/>
</dbReference>
<keyword evidence="2" id="KW-0963">Cytoplasm</keyword>
<dbReference type="PRINTS" id="PR01698">
    <property type="entry name" value="CYTOFMRPINTP"/>
</dbReference>
<evidence type="ECO:0000313" key="7">
    <source>
        <dbReference type="WormBase" id="SRAE_1000293100"/>
    </source>
</evidence>
<protein>
    <recommendedName>
        <fullName evidence="2">Cytoplasmic FMR1-interacting protein</fullName>
    </recommendedName>
</protein>
<evidence type="ECO:0000256" key="1">
    <source>
        <dbReference type="ARBA" id="ARBA00025790"/>
    </source>
</evidence>
<evidence type="ECO:0000313" key="4">
    <source>
        <dbReference type="EMBL" id="CEF64678.1"/>
    </source>
</evidence>
<dbReference type="Proteomes" id="UP000035682">
    <property type="component" value="Unplaced"/>
</dbReference>
<dbReference type="InterPro" id="IPR008081">
    <property type="entry name" value="Cytoplasmic_FMR1-int"/>
</dbReference>
<dbReference type="GO" id="GO:0031267">
    <property type="term" value="F:small GTPase binding"/>
    <property type="evidence" value="ECO:0007669"/>
    <property type="project" value="InterPro"/>
</dbReference>
<feature type="domain" description="CYRIA/CYRIB Rac1 binding" evidence="3">
    <location>
        <begin position="62"/>
        <end position="248"/>
    </location>
</feature>
<reference evidence="6" key="2">
    <citation type="submission" date="2020-12" db="UniProtKB">
        <authorList>
            <consortium name="WormBaseParasite"/>
        </authorList>
    </citation>
    <scope>IDENTIFICATION</scope>
</reference>
<accession>A0A090L966</accession>
<dbReference type="eggNOG" id="KOG3534">
    <property type="taxonomic scope" value="Eukaryota"/>
</dbReference>